<dbReference type="SUPFAM" id="SSF109854">
    <property type="entry name" value="DinB/YfiT-like putative metalloenzymes"/>
    <property type="match status" value="1"/>
</dbReference>
<dbReference type="Pfam" id="PF04978">
    <property type="entry name" value="MST"/>
    <property type="match status" value="1"/>
</dbReference>
<sequence>MPFLTAETTDERDSLATFAQQQIEQIATTLHGLDREQLAQIPSASGMSLGALARHVLLVVERASGTITAAPEAPPAPARAPQQLQAEGTIAPDALRAEDTADSLSTELHRAGKELAAAIHAAAPETRGPVPGQPWFEGRQTWTMRWYALHLIEENARHAGHADILRESLDGKGAYELNALVAGQTWPPPGW</sequence>
<gene>
    <name evidence="1" type="ORF">CFK39_08880</name>
</gene>
<evidence type="ECO:0000313" key="1">
    <source>
        <dbReference type="EMBL" id="ASK65923.1"/>
    </source>
</evidence>
<dbReference type="InterPro" id="IPR034660">
    <property type="entry name" value="DinB/YfiT-like"/>
</dbReference>
<dbReference type="AlphaFoldDB" id="A0A220UDY0"/>
<dbReference type="Gene3D" id="1.20.120.450">
    <property type="entry name" value="dinb family like domain"/>
    <property type="match status" value="1"/>
</dbReference>
<dbReference type="RefSeq" id="WP_089065164.1">
    <property type="nucleotide sequence ID" value="NZ_CP022316.1"/>
</dbReference>
<reference evidence="2" key="1">
    <citation type="submission" date="2017-07" db="EMBL/GenBank/DDBJ databases">
        <title>Brachybacterium sp. VR2415.</title>
        <authorList>
            <person name="Tak E.J."/>
            <person name="Bae J.-W."/>
        </authorList>
    </citation>
    <scope>NUCLEOTIDE SEQUENCE [LARGE SCALE GENOMIC DNA]</scope>
    <source>
        <strain evidence="2">VR2415</strain>
    </source>
</reference>
<dbReference type="InterPro" id="IPR007061">
    <property type="entry name" value="MST-like"/>
</dbReference>
<evidence type="ECO:0000313" key="2">
    <source>
        <dbReference type="Proteomes" id="UP000198398"/>
    </source>
</evidence>
<dbReference type="EMBL" id="CP022316">
    <property type="protein sequence ID" value="ASK65923.1"/>
    <property type="molecule type" value="Genomic_DNA"/>
</dbReference>
<dbReference type="OrthoDB" id="4548523at2"/>
<accession>A0A220UDY0</accession>
<keyword evidence="2" id="KW-1185">Reference proteome</keyword>
<proteinExistence type="predicted"/>
<dbReference type="KEGG" id="brv:CFK39_08880"/>
<organism evidence="1 2">
    <name type="scientific">Brachybacterium avium</name>
    <dbReference type="NCBI Taxonomy" id="2017485"/>
    <lineage>
        <taxon>Bacteria</taxon>
        <taxon>Bacillati</taxon>
        <taxon>Actinomycetota</taxon>
        <taxon>Actinomycetes</taxon>
        <taxon>Micrococcales</taxon>
        <taxon>Dermabacteraceae</taxon>
        <taxon>Brachybacterium</taxon>
    </lineage>
</organism>
<protein>
    <recommendedName>
        <fullName evidence="3">DUF664 domain-containing protein</fullName>
    </recommendedName>
</protein>
<evidence type="ECO:0008006" key="3">
    <source>
        <dbReference type="Google" id="ProtNLM"/>
    </source>
</evidence>
<name>A0A220UDY0_9MICO</name>
<dbReference type="Proteomes" id="UP000198398">
    <property type="component" value="Chromosome"/>
</dbReference>